<keyword evidence="1" id="KW-0863">Zinc-finger</keyword>
<dbReference type="EMBL" id="JAAUVV010000015">
    <property type="protein sequence ID" value="NJJ04323.1"/>
    <property type="molecule type" value="Genomic_DNA"/>
</dbReference>
<name>A0AAP7CD89_9CORY</name>
<evidence type="ECO:0000313" key="4">
    <source>
        <dbReference type="Proteomes" id="UP000591626"/>
    </source>
</evidence>
<evidence type="ECO:0000313" key="3">
    <source>
        <dbReference type="EMBL" id="NJJ04323.1"/>
    </source>
</evidence>
<dbReference type="PROSITE" id="PS50966">
    <property type="entry name" value="ZF_SWIM"/>
    <property type="match status" value="1"/>
</dbReference>
<protein>
    <recommendedName>
        <fullName evidence="2">SWIM-type domain-containing protein</fullName>
    </recommendedName>
</protein>
<proteinExistence type="predicted"/>
<dbReference type="InterPro" id="IPR007527">
    <property type="entry name" value="Znf_SWIM"/>
</dbReference>
<feature type="domain" description="SWIM-type" evidence="2">
    <location>
        <begin position="135"/>
        <end position="170"/>
    </location>
</feature>
<accession>A0AAP7CD89</accession>
<comment type="caution">
    <text evidence="3">The sequence shown here is derived from an EMBL/GenBank/DDBJ whole genome shotgun (WGS) entry which is preliminary data.</text>
</comment>
<gene>
    <name evidence="3" type="ORF">HC138_08185</name>
</gene>
<dbReference type="Proteomes" id="UP000591626">
    <property type="component" value="Unassembled WGS sequence"/>
</dbReference>
<dbReference type="GO" id="GO:0008270">
    <property type="term" value="F:zinc ion binding"/>
    <property type="evidence" value="ECO:0007669"/>
    <property type="project" value="UniProtKB-KW"/>
</dbReference>
<organism evidence="3 4">
    <name type="scientific">Corynebacterium coyleae</name>
    <dbReference type="NCBI Taxonomy" id="53374"/>
    <lineage>
        <taxon>Bacteria</taxon>
        <taxon>Bacillati</taxon>
        <taxon>Actinomycetota</taxon>
        <taxon>Actinomycetes</taxon>
        <taxon>Mycobacteriales</taxon>
        <taxon>Corynebacteriaceae</taxon>
        <taxon>Corynebacterium</taxon>
    </lineage>
</organism>
<dbReference type="RefSeq" id="WP_070421821.1">
    <property type="nucleotide sequence ID" value="NZ_JAAUVV010000015.1"/>
</dbReference>
<sequence length="271" mass="29890">MTKRPREDNVIYANFGARTRVSSPAETGAQTSEPSRVNRLSAPAMRIFNAAVRQTDVARAKRGRTYADGGHVLGLTAVTNGMHADVAGSQNEPFRTTLVLPHRSREDIETAIGSLVREAGSLERLRAGELNDDVLDILLCSSPDEVRFYCDCPDNAQVCKHAVALAQCAAELIDDDPSLILSMRGITLNALEDRKRRESHNMALENSAPGSPYFWDGHDLPDLPRPKIAPMIEDSDIHLLHRAMQSVSFTNIDQLRAVADIEDLYDDLTRS</sequence>
<keyword evidence="1" id="KW-0479">Metal-binding</keyword>
<dbReference type="PANTHER" id="PTHR38133:SF1">
    <property type="entry name" value="SLR1429 PROTEIN"/>
    <property type="match status" value="1"/>
</dbReference>
<evidence type="ECO:0000259" key="2">
    <source>
        <dbReference type="PROSITE" id="PS50966"/>
    </source>
</evidence>
<dbReference type="AlphaFoldDB" id="A0AAP7CD89"/>
<keyword evidence="1" id="KW-0862">Zinc</keyword>
<evidence type="ECO:0000256" key="1">
    <source>
        <dbReference type="PROSITE-ProRule" id="PRU00325"/>
    </source>
</evidence>
<dbReference type="PANTHER" id="PTHR38133">
    <property type="entry name" value="SLR1429 PROTEIN"/>
    <property type="match status" value="1"/>
</dbReference>
<reference evidence="3 4" key="1">
    <citation type="submission" date="2020-03" db="EMBL/GenBank/DDBJ databases">
        <title>Draft genome sequences of bacterial isolates from the female urobiome.</title>
        <authorList>
            <person name="Miller-Ensminger T."/>
            <person name="Wolfe A.J."/>
            <person name="Putonti C."/>
        </authorList>
    </citation>
    <scope>NUCLEOTIDE SEQUENCE [LARGE SCALE GENOMIC DNA]</scope>
    <source>
        <strain evidence="3 4">UMB8490</strain>
    </source>
</reference>